<sequence length="180" mass="20037">MTGKVPFEVPFISDDVSTSLRKCVRSAGLENVVTVVEVPPDKAAASSESSLRCFTPDCAVCPHGSEGDRTLSVVVYLITYQSCGEEYIGETARLLHVRVKEHLDGKAKSRTSTAMGHHRVHGHTGEDFEVRVKLLAVEAQTAARKALEAFRIHAKDPRLNRKEECLYITRELRPYIRLAF</sequence>
<evidence type="ECO:0000313" key="2">
    <source>
        <dbReference type="Proteomes" id="UP000050761"/>
    </source>
</evidence>
<gene>
    <name evidence="1" type="ORF">HPBE_LOCUS14706</name>
</gene>
<reference evidence="3" key="2">
    <citation type="submission" date="2019-09" db="UniProtKB">
        <authorList>
            <consortium name="WormBaseParasite"/>
        </authorList>
    </citation>
    <scope>IDENTIFICATION</scope>
</reference>
<proteinExistence type="predicted"/>
<protein>
    <submittedName>
        <fullName evidence="3">GIY-YIG domain-containing protein</fullName>
    </submittedName>
</protein>
<reference evidence="1 2" key="1">
    <citation type="submission" date="2018-11" db="EMBL/GenBank/DDBJ databases">
        <authorList>
            <consortium name="Pathogen Informatics"/>
        </authorList>
    </citation>
    <scope>NUCLEOTIDE SEQUENCE [LARGE SCALE GENOMIC DNA]</scope>
</reference>
<accession>A0A3P7ZJM3</accession>
<keyword evidence="2" id="KW-1185">Reference proteome</keyword>
<dbReference type="Proteomes" id="UP000050761">
    <property type="component" value="Unassembled WGS sequence"/>
</dbReference>
<dbReference type="InterPro" id="IPR035901">
    <property type="entry name" value="GIY-YIG_endonuc_sf"/>
</dbReference>
<dbReference type="OrthoDB" id="5839195at2759"/>
<evidence type="ECO:0000313" key="3">
    <source>
        <dbReference type="WBParaSite" id="HPBE_0001470501-mRNA-1"/>
    </source>
</evidence>
<organism evidence="2 3">
    <name type="scientific">Heligmosomoides polygyrus</name>
    <name type="common">Parasitic roundworm</name>
    <dbReference type="NCBI Taxonomy" id="6339"/>
    <lineage>
        <taxon>Eukaryota</taxon>
        <taxon>Metazoa</taxon>
        <taxon>Ecdysozoa</taxon>
        <taxon>Nematoda</taxon>
        <taxon>Chromadorea</taxon>
        <taxon>Rhabditida</taxon>
        <taxon>Rhabditina</taxon>
        <taxon>Rhabditomorpha</taxon>
        <taxon>Strongyloidea</taxon>
        <taxon>Heligmosomidae</taxon>
        <taxon>Heligmosomoides</taxon>
    </lineage>
</organism>
<dbReference type="SUPFAM" id="SSF82771">
    <property type="entry name" value="GIY-YIG endonuclease"/>
    <property type="match status" value="1"/>
</dbReference>
<accession>A0A183G0R7</accession>
<dbReference type="AlphaFoldDB" id="A0A183G0R7"/>
<dbReference type="EMBL" id="UZAH01028492">
    <property type="protein sequence ID" value="VDP00532.1"/>
    <property type="molecule type" value="Genomic_DNA"/>
</dbReference>
<evidence type="ECO:0000313" key="1">
    <source>
        <dbReference type="EMBL" id="VDP00532.1"/>
    </source>
</evidence>
<dbReference type="WBParaSite" id="HPBE_0001470501-mRNA-1">
    <property type="protein sequence ID" value="HPBE_0001470501-mRNA-1"/>
    <property type="gene ID" value="HPBE_0001470501"/>
</dbReference>
<name>A0A183G0R7_HELPZ</name>